<dbReference type="Proteomes" id="UP000178726">
    <property type="component" value="Unassembled WGS sequence"/>
</dbReference>
<reference evidence="1 2" key="1">
    <citation type="journal article" date="2016" name="Nat. Commun.">
        <title>Thousands of microbial genomes shed light on interconnected biogeochemical processes in an aquifer system.</title>
        <authorList>
            <person name="Anantharaman K."/>
            <person name="Brown C.T."/>
            <person name="Hug L.A."/>
            <person name="Sharon I."/>
            <person name="Castelle C.J."/>
            <person name="Probst A.J."/>
            <person name="Thomas B.C."/>
            <person name="Singh A."/>
            <person name="Wilkins M.J."/>
            <person name="Karaoz U."/>
            <person name="Brodie E.L."/>
            <person name="Williams K.H."/>
            <person name="Hubbard S.S."/>
            <person name="Banfield J.F."/>
        </authorList>
    </citation>
    <scope>NUCLEOTIDE SEQUENCE [LARGE SCALE GENOMIC DNA]</scope>
</reference>
<name>A0A1F6NBD0_9BACT</name>
<dbReference type="EMBL" id="MFQK01000007">
    <property type="protein sequence ID" value="OGH81235.1"/>
    <property type="molecule type" value="Genomic_DNA"/>
</dbReference>
<organism evidence="1 2">
    <name type="scientific">Candidatus Magasanikbacteria bacterium RIFCSPLOWO2_02_FULL_44_11</name>
    <dbReference type="NCBI Taxonomy" id="1798689"/>
    <lineage>
        <taxon>Bacteria</taxon>
        <taxon>Candidatus Magasanikiibacteriota</taxon>
    </lineage>
</organism>
<comment type="caution">
    <text evidence="1">The sequence shown here is derived from an EMBL/GenBank/DDBJ whole genome shotgun (WGS) entry which is preliminary data.</text>
</comment>
<evidence type="ECO:0008006" key="3">
    <source>
        <dbReference type="Google" id="ProtNLM"/>
    </source>
</evidence>
<protein>
    <recommendedName>
        <fullName evidence="3">DUF721 domain-containing protein</fullName>
    </recommendedName>
</protein>
<accession>A0A1F6NBD0</accession>
<evidence type="ECO:0000313" key="2">
    <source>
        <dbReference type="Proteomes" id="UP000178726"/>
    </source>
</evidence>
<evidence type="ECO:0000313" key="1">
    <source>
        <dbReference type="EMBL" id="OGH81235.1"/>
    </source>
</evidence>
<dbReference type="STRING" id="1798689.A3I29_02420"/>
<proteinExistence type="predicted"/>
<gene>
    <name evidence="1" type="ORF">A3I29_02420</name>
</gene>
<dbReference type="InterPro" id="IPR007922">
    <property type="entry name" value="DciA-like"/>
</dbReference>
<dbReference type="AlphaFoldDB" id="A0A1F6NBD0"/>
<sequence length="96" mass="10775">MNSMLDILNSRQNQSALVRGVTAAMIVTAANEILLKRFGKEILEHASAAYVRNETLCIACLSSIAAQEIKLIEQNFLDELNREIPRANLKKIRYLS</sequence>
<dbReference type="Pfam" id="PF05258">
    <property type="entry name" value="DciA"/>
    <property type="match status" value="1"/>
</dbReference>